<dbReference type="AlphaFoldDB" id="A0A644ZID3"/>
<protein>
    <submittedName>
        <fullName evidence="1">Uncharacterized protein</fullName>
    </submittedName>
</protein>
<reference evidence="1" key="1">
    <citation type="submission" date="2019-08" db="EMBL/GenBank/DDBJ databases">
        <authorList>
            <person name="Kucharzyk K."/>
            <person name="Murdoch R.W."/>
            <person name="Higgins S."/>
            <person name="Loffler F."/>
        </authorList>
    </citation>
    <scope>NUCLEOTIDE SEQUENCE</scope>
</reference>
<name>A0A644ZID3_9ZZZZ</name>
<evidence type="ECO:0000313" key="1">
    <source>
        <dbReference type="EMBL" id="MPM40652.1"/>
    </source>
</evidence>
<dbReference type="EMBL" id="VSSQ01009079">
    <property type="protein sequence ID" value="MPM40652.1"/>
    <property type="molecule type" value="Genomic_DNA"/>
</dbReference>
<organism evidence="1">
    <name type="scientific">bioreactor metagenome</name>
    <dbReference type="NCBI Taxonomy" id="1076179"/>
    <lineage>
        <taxon>unclassified sequences</taxon>
        <taxon>metagenomes</taxon>
        <taxon>ecological metagenomes</taxon>
    </lineage>
</organism>
<gene>
    <name evidence="1" type="ORF">SDC9_87296</name>
</gene>
<sequence length="68" mass="7902">MAKLDEKSTDNPKFMQKELKNRNIYFSSIANCNVWYNLKRSTFKTESLRSALGKKIKNPLIIAEYQGS</sequence>
<accession>A0A644ZID3</accession>
<comment type="caution">
    <text evidence="1">The sequence shown here is derived from an EMBL/GenBank/DDBJ whole genome shotgun (WGS) entry which is preliminary data.</text>
</comment>
<proteinExistence type="predicted"/>